<organism evidence="2 3">
    <name type="scientific">Toxocara canis</name>
    <name type="common">Canine roundworm</name>
    <dbReference type="NCBI Taxonomy" id="6265"/>
    <lineage>
        <taxon>Eukaryota</taxon>
        <taxon>Metazoa</taxon>
        <taxon>Ecdysozoa</taxon>
        <taxon>Nematoda</taxon>
        <taxon>Chromadorea</taxon>
        <taxon>Rhabditida</taxon>
        <taxon>Spirurina</taxon>
        <taxon>Ascaridomorpha</taxon>
        <taxon>Ascaridoidea</taxon>
        <taxon>Toxocaridae</taxon>
        <taxon>Toxocara</taxon>
    </lineage>
</organism>
<sequence>MELRSVHATPTSIAIQRFLRAACSSRHIPHEFLIARRSHGTDLCRILGERNRDAQTLGADNYSFIAWQCIGEN</sequence>
<evidence type="ECO:0000313" key="3">
    <source>
        <dbReference type="WBParaSite" id="TCNE_0000121001-mRNA-1"/>
    </source>
</evidence>
<evidence type="ECO:0000313" key="1">
    <source>
        <dbReference type="EMBL" id="VDM25687.1"/>
    </source>
</evidence>
<proteinExistence type="predicted"/>
<accession>A0A183TY91</accession>
<dbReference type="AlphaFoldDB" id="A0A183TY91"/>
<evidence type="ECO:0000313" key="2">
    <source>
        <dbReference type="Proteomes" id="UP000050794"/>
    </source>
</evidence>
<reference evidence="3" key="1">
    <citation type="submission" date="2016-06" db="UniProtKB">
        <authorList>
            <consortium name="WormBaseParasite"/>
        </authorList>
    </citation>
    <scope>IDENTIFICATION</scope>
</reference>
<dbReference type="EMBL" id="UYWY01000824">
    <property type="protein sequence ID" value="VDM25687.1"/>
    <property type="molecule type" value="Genomic_DNA"/>
</dbReference>
<keyword evidence="2" id="KW-1185">Reference proteome</keyword>
<name>A0A183TY91_TOXCA</name>
<protein>
    <submittedName>
        <fullName evidence="1 3">Uncharacterized protein</fullName>
    </submittedName>
</protein>
<dbReference type="WBParaSite" id="TCNE_0000121001-mRNA-1">
    <property type="protein sequence ID" value="TCNE_0000121001-mRNA-1"/>
    <property type="gene ID" value="TCNE_0000121001"/>
</dbReference>
<reference evidence="1 2" key="2">
    <citation type="submission" date="2018-11" db="EMBL/GenBank/DDBJ databases">
        <authorList>
            <consortium name="Pathogen Informatics"/>
        </authorList>
    </citation>
    <scope>NUCLEOTIDE SEQUENCE [LARGE SCALE GENOMIC DNA]</scope>
</reference>
<dbReference type="Proteomes" id="UP000050794">
    <property type="component" value="Unassembled WGS sequence"/>
</dbReference>
<gene>
    <name evidence="1" type="ORF">TCNE_LOCUS1211</name>
</gene>